<dbReference type="PANTHER" id="PTHR21197:SF0">
    <property type="entry name" value="UDP-GALACTOPYRANOSE MUTASE"/>
    <property type="match status" value="1"/>
</dbReference>
<sequence length="466" mass="52754">MTVAEPLIIGAGPAGLTAALTLAGMGVRPRILEETGQVGGLARTPRRDQWRVDPGGHRFFTRNETVMELWKSLLPPDQWISVRRRSAMLVDGHFVRYPLHGRELLTQLGLWRGMRGLGSFTASRMQRSARSPDESASFQDWGTDTFGRYWYQMFFDGYVRKTWRAEPDSITSDWAEQRIKPIHWDLRRRAQRDVDQDAFLYPRYGPGQLWEAAAAALDAAGVSTALDARVVRVRFSGGMWTVELHNGDTLTGDAVFSSMPLRLLVEALDPAPPERIRRLAATLKHRGLVTVAVALGTRYDMPYNWVYTPGDGFRVGRIQNYAHWSSALAPKGFDGTYLGFEYFIGPDEELRPSTTEDLTTTVERDLRTLGVSTGDVEHVMVVRSRYAYPIRNAAQDRSVAQIRDYLRATYPSLHTIGRNGMHRYDNQDHAMLSAMQSVDRYFGKNVDPWQVNTDRGYHEAGLLRPS</sequence>
<evidence type="ECO:0000313" key="2">
    <source>
        <dbReference type="EMBL" id="STZ58050.1"/>
    </source>
</evidence>
<dbReference type="GO" id="GO:0016491">
    <property type="term" value="F:oxidoreductase activity"/>
    <property type="evidence" value="ECO:0007669"/>
    <property type="project" value="InterPro"/>
</dbReference>
<dbReference type="PANTHER" id="PTHR21197">
    <property type="entry name" value="UDP-GALACTOPYRANOSE MUTASE"/>
    <property type="match status" value="1"/>
</dbReference>
<dbReference type="PRINTS" id="PR00420">
    <property type="entry name" value="RNGMNOXGNASE"/>
</dbReference>
<dbReference type="GO" id="GO:0005829">
    <property type="term" value="C:cytosol"/>
    <property type="evidence" value="ECO:0007669"/>
    <property type="project" value="TreeGrafter"/>
</dbReference>
<accession>A0A378TBQ8</accession>
<proteinExistence type="predicted"/>
<gene>
    <name evidence="2" type="ORF">NCTC10821_01556</name>
</gene>
<dbReference type="InterPro" id="IPR002937">
    <property type="entry name" value="Amino_oxidase"/>
</dbReference>
<reference evidence="2 3" key="1">
    <citation type="submission" date="2018-06" db="EMBL/GenBank/DDBJ databases">
        <authorList>
            <consortium name="Pathogen Informatics"/>
            <person name="Doyle S."/>
        </authorList>
    </citation>
    <scope>NUCLEOTIDE SEQUENCE [LARGE SCALE GENOMIC DNA]</scope>
    <source>
        <strain evidence="2 3">NCTC10821</strain>
    </source>
</reference>
<dbReference type="Proteomes" id="UP000254978">
    <property type="component" value="Unassembled WGS sequence"/>
</dbReference>
<dbReference type="OrthoDB" id="337830at2"/>
<dbReference type="InterPro" id="IPR036188">
    <property type="entry name" value="FAD/NAD-bd_sf"/>
</dbReference>
<dbReference type="Gene3D" id="3.50.50.60">
    <property type="entry name" value="FAD/NAD(P)-binding domain"/>
    <property type="match status" value="1"/>
</dbReference>
<name>A0A378TBQ8_9MYCO</name>
<protein>
    <submittedName>
        <fullName evidence="2">Protoporphyrinogen oxidase</fullName>
    </submittedName>
</protein>
<dbReference type="RefSeq" id="WP_115278042.1">
    <property type="nucleotide sequence ID" value="NZ_AP022600.1"/>
</dbReference>
<organism evidence="2 3">
    <name type="scientific">Mycolicibacterium tokaiense</name>
    <dbReference type="NCBI Taxonomy" id="39695"/>
    <lineage>
        <taxon>Bacteria</taxon>
        <taxon>Bacillati</taxon>
        <taxon>Actinomycetota</taxon>
        <taxon>Actinomycetes</taxon>
        <taxon>Mycobacteriales</taxon>
        <taxon>Mycobacteriaceae</taxon>
        <taxon>Mycolicibacterium</taxon>
    </lineage>
</organism>
<dbReference type="GO" id="GO:0008767">
    <property type="term" value="F:UDP-galactopyranose mutase activity"/>
    <property type="evidence" value="ECO:0007669"/>
    <property type="project" value="TreeGrafter"/>
</dbReference>
<dbReference type="SUPFAM" id="SSF51905">
    <property type="entry name" value="FAD/NAD(P)-binding domain"/>
    <property type="match status" value="1"/>
</dbReference>
<dbReference type="EMBL" id="UGQT01000001">
    <property type="protein sequence ID" value="STZ58050.1"/>
    <property type="molecule type" value="Genomic_DNA"/>
</dbReference>
<dbReference type="GO" id="GO:0050660">
    <property type="term" value="F:flavin adenine dinucleotide binding"/>
    <property type="evidence" value="ECO:0007669"/>
    <property type="project" value="TreeGrafter"/>
</dbReference>
<feature type="domain" description="Amine oxidase" evidence="1">
    <location>
        <begin position="14"/>
        <end position="369"/>
    </location>
</feature>
<dbReference type="NCBIfam" id="NF005547">
    <property type="entry name" value="PRK07208.1-3"/>
    <property type="match status" value="1"/>
</dbReference>
<evidence type="ECO:0000313" key="3">
    <source>
        <dbReference type="Proteomes" id="UP000254978"/>
    </source>
</evidence>
<keyword evidence="3" id="KW-1185">Reference proteome</keyword>
<evidence type="ECO:0000259" key="1">
    <source>
        <dbReference type="Pfam" id="PF01593"/>
    </source>
</evidence>
<dbReference type="AlphaFoldDB" id="A0A378TBQ8"/>
<dbReference type="Pfam" id="PF01593">
    <property type="entry name" value="Amino_oxidase"/>
    <property type="match status" value="1"/>
</dbReference>